<feature type="coiled-coil region" evidence="1">
    <location>
        <begin position="59"/>
        <end position="86"/>
    </location>
</feature>
<name>A7GZG7_CAMC5</name>
<dbReference type="InterPro" id="IPR025368">
    <property type="entry name" value="DUF4272"/>
</dbReference>
<evidence type="ECO:0000313" key="3">
    <source>
        <dbReference type="Proteomes" id="UP000006380"/>
    </source>
</evidence>
<evidence type="ECO:0000313" key="2">
    <source>
        <dbReference type="EMBL" id="EAU01289.1"/>
    </source>
</evidence>
<evidence type="ECO:0000256" key="1">
    <source>
        <dbReference type="SAM" id="Coils"/>
    </source>
</evidence>
<reference evidence="2" key="1">
    <citation type="submission" date="2016-07" db="EMBL/GenBank/DDBJ databases">
        <title>Comparative genomics of the Campylobacter concisus group.</title>
        <authorList>
            <person name="Miller W.G."/>
            <person name="Yee E."/>
            <person name="Chapman M.H."/>
            <person name="Huynh S."/>
            <person name="Bono J.L."/>
            <person name="On S.L.W."/>
            <person name="StLeger J."/>
            <person name="Foster G."/>
            <person name="Parker C.T."/>
        </authorList>
    </citation>
    <scope>NUCLEOTIDE SEQUENCE</scope>
    <source>
        <strain evidence="2">525.92</strain>
    </source>
</reference>
<dbReference type="OrthoDB" id="4399984at2"/>
<dbReference type="KEGG" id="ccv:CCV52592_0217"/>
<dbReference type="HOGENOM" id="CLU_108537_0_0_7"/>
<keyword evidence="1" id="KW-0175">Coiled coil</keyword>
<keyword evidence="3" id="KW-1185">Reference proteome</keyword>
<sequence>MGIFNAFKKGGEKTPESRKAQNIEKLKKLDIPYIDWLPMLDGKNEVRKRSVEEISRRAVACLIAILAALEQNNGNYENEREFLLGKLEAFDVTNDLTPKEKSVIDAQANEQEIINMVWKYESYWALVWALGFVDELNFPDTIVDGPTAIGIVAKFSNLDEFIAAAKLRDIDEILDEADLIYRYHWACVNARINNLPMPKKLDEGVVMERRAGLWWIVDMDKENDWDNVAMDT</sequence>
<dbReference type="RefSeq" id="WP_011992502.1">
    <property type="nucleotide sequence ID" value="NC_009715.2"/>
</dbReference>
<accession>A7GZG7</accession>
<dbReference type="AlphaFoldDB" id="A7GZG7"/>
<dbReference type="EMBL" id="CP000767">
    <property type="protein sequence ID" value="EAU01289.1"/>
    <property type="molecule type" value="Genomic_DNA"/>
</dbReference>
<organism evidence="2 3">
    <name type="scientific">Campylobacter curvus (strain 525.92)</name>
    <dbReference type="NCBI Taxonomy" id="360105"/>
    <lineage>
        <taxon>Bacteria</taxon>
        <taxon>Pseudomonadati</taxon>
        <taxon>Campylobacterota</taxon>
        <taxon>Epsilonproteobacteria</taxon>
        <taxon>Campylobacterales</taxon>
        <taxon>Campylobacteraceae</taxon>
        <taxon>Campylobacter</taxon>
    </lineage>
</organism>
<protein>
    <recommendedName>
        <fullName evidence="4">DUF4272 domain-containing protein</fullName>
    </recommendedName>
</protein>
<dbReference type="Proteomes" id="UP000006380">
    <property type="component" value="Chromosome"/>
</dbReference>
<evidence type="ECO:0008006" key="4">
    <source>
        <dbReference type="Google" id="ProtNLM"/>
    </source>
</evidence>
<dbReference type="Pfam" id="PF14094">
    <property type="entry name" value="DUF4272"/>
    <property type="match status" value="1"/>
</dbReference>
<dbReference type="STRING" id="360105.CCV52592_0217"/>
<proteinExistence type="predicted"/>
<gene>
    <name evidence="2" type="ORF">CCV52592_0217</name>
</gene>